<sequence length="318" mass="37037">MTIRTYPFWWLTPYLVPVFEREPSRLADYLALRRRDWHYVGLIVALMGEMAEDTDHFAAVERGLLSRKRKDVLADVAPDVPAAVLKLVLKLSGELWRPASYRRLAALVEDEHAIEVLRRRKAISRRAIRTLYRLPPILRTEKVMSRLKRSQDVEELIFTLDVVRRIRPDMTEEDILRSLSQCKTEEEEDIMRRWVQHHYQHAPFPAPPWRGNEDLRPITSFAELKRLALEFDNCVRTYHLDVLDGTSYFYRYSEKGRPVATVEIVRLPGAGWSVGDIEGIKNDTVPATIVGRIRAIFAEAGIGAMPPQLHRGSWFRYY</sequence>
<dbReference type="Proteomes" id="UP000264589">
    <property type="component" value="Unassembled WGS sequence"/>
</dbReference>
<dbReference type="EMBL" id="QUQO01000001">
    <property type="protein sequence ID" value="RFB04125.1"/>
    <property type="molecule type" value="Genomic_DNA"/>
</dbReference>
<gene>
    <name evidence="1" type="ORF">DX908_01820</name>
</gene>
<accession>A0A371RFC0</accession>
<protein>
    <submittedName>
        <fullName evidence="1">Uncharacterized protein</fullName>
    </submittedName>
</protein>
<comment type="caution">
    <text evidence="1">The sequence shown here is derived from an EMBL/GenBank/DDBJ whole genome shotgun (WGS) entry which is preliminary data.</text>
</comment>
<dbReference type="OrthoDB" id="7615878at2"/>
<reference evidence="1 2" key="1">
    <citation type="submission" date="2018-08" db="EMBL/GenBank/DDBJ databases">
        <title>Parvularcula sp. SM1705, isolated from surface water of the South Sea China.</title>
        <authorList>
            <person name="Sun L."/>
        </authorList>
    </citation>
    <scope>NUCLEOTIDE SEQUENCE [LARGE SCALE GENOMIC DNA]</scope>
    <source>
        <strain evidence="1 2">SM1705</strain>
    </source>
</reference>
<evidence type="ECO:0000313" key="1">
    <source>
        <dbReference type="EMBL" id="RFB04125.1"/>
    </source>
</evidence>
<organism evidence="1 2">
    <name type="scientific">Parvularcula marina</name>
    <dbReference type="NCBI Taxonomy" id="2292771"/>
    <lineage>
        <taxon>Bacteria</taxon>
        <taxon>Pseudomonadati</taxon>
        <taxon>Pseudomonadota</taxon>
        <taxon>Alphaproteobacteria</taxon>
        <taxon>Parvularculales</taxon>
        <taxon>Parvularculaceae</taxon>
        <taxon>Parvularcula</taxon>
    </lineage>
</organism>
<evidence type="ECO:0000313" key="2">
    <source>
        <dbReference type="Proteomes" id="UP000264589"/>
    </source>
</evidence>
<keyword evidence="2" id="KW-1185">Reference proteome</keyword>
<dbReference type="RefSeq" id="WP_116390753.1">
    <property type="nucleotide sequence ID" value="NZ_QUQO01000001.1"/>
</dbReference>
<dbReference type="InParanoid" id="A0A371RFC0"/>
<dbReference type="AlphaFoldDB" id="A0A371RFC0"/>
<proteinExistence type="predicted"/>
<name>A0A371RFC0_9PROT</name>